<evidence type="ECO:0000256" key="1">
    <source>
        <dbReference type="SAM" id="MobiDB-lite"/>
    </source>
</evidence>
<sequence>MKQVSLLGNLEKDSSSIFKTTPTTRFIAISVASTVDLTKLVVMQKRENILNYTTNEYPYNQPKNKKTPGLQVGGSPSGRA</sequence>
<organism evidence="2 3">
    <name type="scientific">Lactococcus phage PLgY-30</name>
    <dbReference type="NCBI Taxonomy" id="1983590"/>
    <lineage>
        <taxon>Viruses</taxon>
        <taxon>Duplodnaviria</taxon>
        <taxon>Heunggongvirae</taxon>
        <taxon>Uroviricota</taxon>
        <taxon>Caudoviricetes</taxon>
        <taxon>Uwajimavirus</taxon>
        <taxon>Uwajimavirus PLgW1</taxon>
    </lineage>
</organism>
<reference evidence="2 3" key="1">
    <citation type="submission" date="2017-04" db="EMBL/GenBank/DDBJ databases">
        <title>Genome sequences and comparative analysis of three virulent Lactococcus garvieae phages, novel phages with genome architecture linking the 936 group phages of Lactococcus lactis.</title>
        <authorList>
            <person name="Hoai T.D."/>
            <person name="Nishiki I."/>
            <person name="Yoshida T."/>
            <person name="Nakai T."/>
        </authorList>
    </citation>
    <scope>NUCLEOTIDE SEQUENCE [LARGE SCALE GENOMIC DNA]</scope>
</reference>
<feature type="region of interest" description="Disordered" evidence="1">
    <location>
        <begin position="55"/>
        <end position="80"/>
    </location>
</feature>
<feature type="compositionally biased region" description="Gly residues" evidence="1">
    <location>
        <begin position="71"/>
        <end position="80"/>
    </location>
</feature>
<dbReference type="Proteomes" id="UP000251412">
    <property type="component" value="Segment"/>
</dbReference>
<protein>
    <submittedName>
        <fullName evidence="2">Uncharacterized protein</fullName>
    </submittedName>
</protein>
<proteinExistence type="predicted"/>
<accession>A0A2Z2P284</accession>
<evidence type="ECO:0000313" key="2">
    <source>
        <dbReference type="EMBL" id="ASJ80052.1"/>
    </source>
</evidence>
<name>A0A2Z2P284_9CAUD</name>
<dbReference type="EMBL" id="KY926699">
    <property type="protein sequence ID" value="ASJ80052.1"/>
    <property type="molecule type" value="Genomic_DNA"/>
</dbReference>
<evidence type="ECO:0000313" key="3">
    <source>
        <dbReference type="Proteomes" id="UP000251412"/>
    </source>
</evidence>